<comment type="cofactor">
    <cofactor evidence="1">
        <name>Mg(2+)</name>
        <dbReference type="ChEBI" id="CHEBI:18420"/>
    </cofactor>
</comment>
<feature type="domain" description="Alpha-D-phosphohexomutase alpha/beta/alpha" evidence="8">
    <location>
        <begin position="11"/>
        <end position="92"/>
    </location>
</feature>
<gene>
    <name evidence="9" type="ORF">GCM10025876_27060</name>
</gene>
<evidence type="ECO:0000256" key="4">
    <source>
        <dbReference type="ARBA" id="ARBA00022723"/>
    </source>
</evidence>
<dbReference type="PANTHER" id="PTHR43771">
    <property type="entry name" value="PHOSPHOMANNOMUTASE"/>
    <property type="match status" value="1"/>
</dbReference>
<keyword evidence="4" id="KW-0479">Metal-binding</keyword>
<keyword evidence="5" id="KW-0460">Magnesium</keyword>
<evidence type="ECO:0000256" key="1">
    <source>
        <dbReference type="ARBA" id="ARBA00001946"/>
    </source>
</evidence>
<evidence type="ECO:0000256" key="7">
    <source>
        <dbReference type="SAM" id="MobiDB-lite"/>
    </source>
</evidence>
<feature type="compositionally biased region" description="Basic residues" evidence="7">
    <location>
        <begin position="122"/>
        <end position="134"/>
    </location>
</feature>
<reference evidence="10" key="1">
    <citation type="journal article" date="2019" name="Int. J. Syst. Evol. Microbiol.">
        <title>The Global Catalogue of Microorganisms (GCM) 10K type strain sequencing project: providing services to taxonomists for standard genome sequencing and annotation.</title>
        <authorList>
            <consortium name="The Broad Institute Genomics Platform"/>
            <consortium name="The Broad Institute Genome Sequencing Center for Infectious Disease"/>
            <person name="Wu L."/>
            <person name="Ma J."/>
        </authorList>
    </citation>
    <scope>NUCLEOTIDE SEQUENCE [LARGE SCALE GENOMIC DNA]</scope>
    <source>
        <strain evidence="10">NBRC 112299</strain>
    </source>
</reference>
<accession>A0ABQ6IIC7</accession>
<dbReference type="Gene3D" id="3.40.120.10">
    <property type="entry name" value="Alpha-D-Glucose-1,6-Bisphosphate, subunit A, domain 3"/>
    <property type="match status" value="1"/>
</dbReference>
<protein>
    <recommendedName>
        <fullName evidence="8">Alpha-D-phosphohexomutase alpha/beta/alpha domain-containing protein</fullName>
    </recommendedName>
</protein>
<evidence type="ECO:0000256" key="3">
    <source>
        <dbReference type="ARBA" id="ARBA00022553"/>
    </source>
</evidence>
<comment type="similarity">
    <text evidence="2">Belongs to the phosphohexose mutase family.</text>
</comment>
<dbReference type="Pfam" id="PF02878">
    <property type="entry name" value="PGM_PMM_I"/>
    <property type="match status" value="1"/>
</dbReference>
<evidence type="ECO:0000313" key="10">
    <source>
        <dbReference type="Proteomes" id="UP001157125"/>
    </source>
</evidence>
<comment type="caution">
    <text evidence="9">The sequence shown here is derived from an EMBL/GenBank/DDBJ whole genome shotgun (WGS) entry which is preliminary data.</text>
</comment>
<dbReference type="InterPro" id="IPR016055">
    <property type="entry name" value="A-D-PHexomutase_a/b/a-I/II/III"/>
</dbReference>
<keyword evidence="3" id="KW-0597">Phosphoprotein</keyword>
<feature type="region of interest" description="Disordered" evidence="7">
    <location>
        <begin position="94"/>
        <end position="134"/>
    </location>
</feature>
<keyword evidence="10" id="KW-1185">Reference proteome</keyword>
<evidence type="ECO:0000313" key="9">
    <source>
        <dbReference type="EMBL" id="GMA36502.1"/>
    </source>
</evidence>
<dbReference type="InterPro" id="IPR005844">
    <property type="entry name" value="A-D-PHexomutase_a/b/a-I"/>
</dbReference>
<sequence>MNHAPDLTGLIKSYDVRGIVGDDLTDEVARAIGAAFADAVVLPEGGTRVVIGHDMRDSGPGLVAAVGTGLRDRGVDVTEIGLCSTDGLYHASGVLEPARHHGDGVAQPRGVQRDEDVPPARACRRRDHRTWRGP</sequence>
<dbReference type="EMBL" id="BSUN01000001">
    <property type="protein sequence ID" value="GMA36502.1"/>
    <property type="molecule type" value="Genomic_DNA"/>
</dbReference>
<proteinExistence type="inferred from homology"/>
<evidence type="ECO:0000256" key="5">
    <source>
        <dbReference type="ARBA" id="ARBA00022842"/>
    </source>
</evidence>
<evidence type="ECO:0000256" key="6">
    <source>
        <dbReference type="ARBA" id="ARBA00023235"/>
    </source>
</evidence>
<organism evidence="9 10">
    <name type="scientific">Demequina litorisediminis</name>
    <dbReference type="NCBI Taxonomy" id="1849022"/>
    <lineage>
        <taxon>Bacteria</taxon>
        <taxon>Bacillati</taxon>
        <taxon>Actinomycetota</taxon>
        <taxon>Actinomycetes</taxon>
        <taxon>Micrococcales</taxon>
        <taxon>Demequinaceae</taxon>
        <taxon>Demequina</taxon>
    </lineage>
</organism>
<dbReference type="PANTHER" id="PTHR43771:SF1">
    <property type="entry name" value="PHOSPHOMANNOMUTASE"/>
    <property type="match status" value="1"/>
</dbReference>
<dbReference type="SUPFAM" id="SSF53738">
    <property type="entry name" value="Phosphoglucomutase, first 3 domains"/>
    <property type="match status" value="1"/>
</dbReference>
<name>A0ABQ6IIC7_9MICO</name>
<keyword evidence="6" id="KW-0413">Isomerase</keyword>
<evidence type="ECO:0000256" key="2">
    <source>
        <dbReference type="ARBA" id="ARBA00010231"/>
    </source>
</evidence>
<evidence type="ECO:0000259" key="8">
    <source>
        <dbReference type="Pfam" id="PF02878"/>
    </source>
</evidence>
<dbReference type="Proteomes" id="UP001157125">
    <property type="component" value="Unassembled WGS sequence"/>
</dbReference>